<gene>
    <name evidence="4" type="ORF">ACFQMJ_26100</name>
</gene>
<proteinExistence type="predicted"/>
<protein>
    <submittedName>
        <fullName evidence="4">Leucine-rich repeat protein</fullName>
    </submittedName>
</protein>
<comment type="caution">
    <text evidence="4">The sequence shown here is derived from an EMBL/GenBank/DDBJ whole genome shotgun (WGS) entry which is preliminary data.</text>
</comment>
<dbReference type="InterPro" id="IPR001119">
    <property type="entry name" value="SLH_dom"/>
</dbReference>
<keyword evidence="5" id="KW-1185">Reference proteome</keyword>
<dbReference type="PANTHER" id="PTHR45661:SF3">
    <property type="entry name" value="IG-LIKE DOMAIN-CONTAINING PROTEIN"/>
    <property type="match status" value="1"/>
</dbReference>
<accession>A0ABW2FJ28</accession>
<reference evidence="5" key="1">
    <citation type="journal article" date="2019" name="Int. J. Syst. Evol. Microbiol.">
        <title>The Global Catalogue of Microorganisms (GCM) 10K type strain sequencing project: providing services to taxonomists for standard genome sequencing and annotation.</title>
        <authorList>
            <consortium name="The Broad Institute Genomics Platform"/>
            <consortium name="The Broad Institute Genome Sequencing Center for Infectious Disease"/>
            <person name="Wu L."/>
            <person name="Ma J."/>
        </authorList>
    </citation>
    <scope>NUCLEOTIDE SEQUENCE [LARGE SCALE GENOMIC DNA]</scope>
    <source>
        <strain evidence="5">KCTC 12907</strain>
    </source>
</reference>
<dbReference type="Pfam" id="PF12733">
    <property type="entry name" value="Cadherin-like"/>
    <property type="match status" value="1"/>
</dbReference>
<dbReference type="SUPFAM" id="SSF52058">
    <property type="entry name" value="L domain-like"/>
    <property type="match status" value="1"/>
</dbReference>
<dbReference type="InterPro" id="IPR032675">
    <property type="entry name" value="LRR_dom_sf"/>
</dbReference>
<evidence type="ECO:0000313" key="5">
    <source>
        <dbReference type="Proteomes" id="UP001596378"/>
    </source>
</evidence>
<dbReference type="InterPro" id="IPR053139">
    <property type="entry name" value="Surface_bspA-like"/>
</dbReference>
<dbReference type="Pfam" id="PF13306">
    <property type="entry name" value="LRR_5"/>
    <property type="match status" value="2"/>
</dbReference>
<dbReference type="Gene3D" id="3.80.10.10">
    <property type="entry name" value="Ribonuclease Inhibitor"/>
    <property type="match status" value="4"/>
</dbReference>
<keyword evidence="2" id="KW-0732">Signal</keyword>
<organism evidence="4 5">
    <name type="scientific">Cohnella cellulosilytica</name>
    <dbReference type="NCBI Taxonomy" id="986710"/>
    <lineage>
        <taxon>Bacteria</taxon>
        <taxon>Bacillati</taxon>
        <taxon>Bacillota</taxon>
        <taxon>Bacilli</taxon>
        <taxon>Bacillales</taxon>
        <taxon>Paenibacillaceae</taxon>
        <taxon>Cohnella</taxon>
    </lineage>
</organism>
<feature type="region of interest" description="Disordered" evidence="1">
    <location>
        <begin position="699"/>
        <end position="723"/>
    </location>
</feature>
<dbReference type="EMBL" id="JBHTAI010000020">
    <property type="protein sequence ID" value="MFC7152025.1"/>
    <property type="molecule type" value="Genomic_DNA"/>
</dbReference>
<feature type="domain" description="SLH" evidence="3">
    <location>
        <begin position="1022"/>
        <end position="1082"/>
    </location>
</feature>
<dbReference type="PROSITE" id="PS51272">
    <property type="entry name" value="SLH"/>
    <property type="match status" value="3"/>
</dbReference>
<feature type="domain" description="SLH" evidence="3">
    <location>
        <begin position="1089"/>
        <end position="1149"/>
    </location>
</feature>
<sequence>MNRGILHKFGVYLLAVSLMLGSHLLYAGPSAQAAIEGDYEYFQVDDGSVVRISSYNGNDEEVDIPAQLNGLNVVEISTGAFQNKQLTSVTLPGTVERIGYAAFADNLLAEILIPNSVIEIDRLAFEGNQLTHVEIPSGITSIGERVFRNNQLTSVTLPDTVTEIGPQAFYGNQLTAVELPSSLTTIGEQAFRDNRLASLSLPDSVTEIGWAAFDNNQLTSVEISNHLTTINSNTFANNLLTTLNIPSSVTTIWEDAFRDNQLSTLVIPDHVTEIGTGAFSDNNLTGVTLSNSLTKISAGMFSNNQLTEVTIPNSVTEIDVMAFWDNQIQHLALSNTVTKIGESAFEANQLTELVIPSSVREIEQMAFGHNQIGELTIEEGLETIGPSAFAENELTELTIPGSVKSIGPAAFNTNHLARLTIQEGVETLDPYAFVYNQLTEVTLPASVTSVGMSAFGANEIRNLMVINPNAVLGDNLFDIVLGGDLIFENSIEVTIYGEDPSTAKAYAVDKGHLFREIGAQLGNLELDIPGLHFDPNERNFNLVTNAASVVVTATPVVPLAEVQINQVVIPYGSSSGPIHLAEGTETITVDVEAPDGSAEQYQIVLEVDRTDPAIELTSSPTSPTNGNVTVTAAVYGTGSGIAGQKWTDGERTADFFVSGGTDFVDHFTVNENGTYTVYARDEAGNEAVETIAIANIGIPNTPSPSGSNPAAGEAEPAKEPEPESAVLIDKGIIVIKVIPKEIKETKQPDGRVIDVVDLPQEIIDQLPKLLDQADRPFVRIEIPDRHPEVRLQLPAGLLGDWMSAHPDIAFEARLQGSSFQLEVNVLDLEQLAAQLGVDANDLLVNIHIKTLAGSELDALVQAANTQGMKRLSEAIEFQLIVSGGGRTLEVSDFGGTYMVKSIVLDESAAKRSYTAVLYDPLAQTFTFVPAVTANLSDGRAESVMRVPHNSIYAIMETEPVKFADMTAHWAKLEVEHMASKRIISGVSKTLYAPDRSITRAEFTALLVRALGIRTEAAAAGNVFEDVLASAWYAAAVEAGARSELVTGVSGTRFAPEERITREQIAVMLANARTLATGKTAQNNPATNALSRFDDAAQISPWARDAVAEAAAAGIVQGVNGNRLAPAATATRAQAAVMLERLMREIGFLE</sequence>
<feature type="signal peptide" evidence="2">
    <location>
        <begin position="1"/>
        <end position="33"/>
    </location>
</feature>
<feature type="chain" id="PRO_5047029581" evidence="2">
    <location>
        <begin position="34"/>
        <end position="1149"/>
    </location>
</feature>
<dbReference type="Pfam" id="PF00395">
    <property type="entry name" value="SLH"/>
    <property type="match status" value="3"/>
</dbReference>
<evidence type="ECO:0000256" key="2">
    <source>
        <dbReference type="SAM" id="SignalP"/>
    </source>
</evidence>
<evidence type="ECO:0000256" key="1">
    <source>
        <dbReference type="SAM" id="MobiDB-lite"/>
    </source>
</evidence>
<evidence type="ECO:0000259" key="3">
    <source>
        <dbReference type="PROSITE" id="PS51272"/>
    </source>
</evidence>
<evidence type="ECO:0000313" key="4">
    <source>
        <dbReference type="EMBL" id="MFC7152025.1"/>
    </source>
</evidence>
<dbReference type="InterPro" id="IPR025883">
    <property type="entry name" value="Cadherin-like_domain"/>
</dbReference>
<feature type="domain" description="SLH" evidence="3">
    <location>
        <begin position="957"/>
        <end position="1020"/>
    </location>
</feature>
<feature type="compositionally biased region" description="Polar residues" evidence="1">
    <location>
        <begin position="699"/>
        <end position="708"/>
    </location>
</feature>
<dbReference type="Proteomes" id="UP001596378">
    <property type="component" value="Unassembled WGS sequence"/>
</dbReference>
<dbReference type="PANTHER" id="PTHR45661">
    <property type="entry name" value="SURFACE ANTIGEN"/>
    <property type="match status" value="1"/>
</dbReference>
<dbReference type="InterPro" id="IPR026906">
    <property type="entry name" value="LRR_5"/>
</dbReference>
<dbReference type="RefSeq" id="WP_378048645.1">
    <property type="nucleotide sequence ID" value="NZ_JBHMDN010000017.1"/>
</dbReference>
<name>A0ABW2FJ28_9BACL</name>